<proteinExistence type="predicted"/>
<dbReference type="PANTHER" id="PTHR33244:SF3">
    <property type="entry name" value="PEPTIDASE A2 DOMAIN-CONTAINING PROTEIN"/>
    <property type="match status" value="1"/>
</dbReference>
<dbReference type="KEGG" id="dpx:DAPPUDRAFT_109260"/>
<sequence>MFTDGRTLWEALAAIRSTPISSELPSPAVLLQGRHLRGSLPFLQDRLVPQFIPAKFVHGQLQRRQATACFNHGGRPDVRGSALIIGQRARAFINGLCEPDSYVVRLADGRAFRRTRRDINLDNSPSAGLAVGQQSGGASVIPSAVRGYRPAPANHLLPALSWSPPGLPARAVNVPVAQPLPAALGQPSLMPQPPPVVVNPAPGPATPARPRAAPVSTDKRAIVQLPAAQSTLTASSQLAVAPHRPGSTRSVALTSSRLNCAVEAVCSEPDSYVVWLADGRAFRRTRRDINLDNSPSARLAVGQQSGGASVIPSAVRGYRPAPANHLLPALSWSPPGLPARAVNVPVAQPLPAALGQPSLMPQPPPVVVNPAPGPATPARPRAAPVSTDKRATVQLPAAQPPLTASSQLAVAPRRPGSTRSGRPYLKPS</sequence>
<dbReference type="PhylomeDB" id="E9H2G3"/>
<dbReference type="OrthoDB" id="6373546at2759"/>
<dbReference type="Proteomes" id="UP000000305">
    <property type="component" value="Unassembled WGS sequence"/>
</dbReference>
<dbReference type="HOGENOM" id="CLU_052726_0_0_1"/>
<evidence type="ECO:0000313" key="3">
    <source>
        <dbReference type="Proteomes" id="UP000000305"/>
    </source>
</evidence>
<organism evidence="2 3">
    <name type="scientific">Daphnia pulex</name>
    <name type="common">Water flea</name>
    <dbReference type="NCBI Taxonomy" id="6669"/>
    <lineage>
        <taxon>Eukaryota</taxon>
        <taxon>Metazoa</taxon>
        <taxon>Ecdysozoa</taxon>
        <taxon>Arthropoda</taxon>
        <taxon>Crustacea</taxon>
        <taxon>Branchiopoda</taxon>
        <taxon>Diplostraca</taxon>
        <taxon>Cladocera</taxon>
        <taxon>Anomopoda</taxon>
        <taxon>Daphniidae</taxon>
        <taxon>Daphnia</taxon>
    </lineage>
</organism>
<evidence type="ECO:0000256" key="1">
    <source>
        <dbReference type="SAM" id="MobiDB-lite"/>
    </source>
</evidence>
<evidence type="ECO:0000313" key="2">
    <source>
        <dbReference type="EMBL" id="EFX74075.1"/>
    </source>
</evidence>
<feature type="compositionally biased region" description="Low complexity" evidence="1">
    <location>
        <begin position="412"/>
        <end position="428"/>
    </location>
</feature>
<dbReference type="AlphaFoldDB" id="E9H2G3"/>
<dbReference type="InParanoid" id="E9H2G3"/>
<reference evidence="2 3" key="1">
    <citation type="journal article" date="2011" name="Science">
        <title>The ecoresponsive genome of Daphnia pulex.</title>
        <authorList>
            <person name="Colbourne J.K."/>
            <person name="Pfrender M.E."/>
            <person name="Gilbert D."/>
            <person name="Thomas W.K."/>
            <person name="Tucker A."/>
            <person name="Oakley T.H."/>
            <person name="Tokishita S."/>
            <person name="Aerts A."/>
            <person name="Arnold G.J."/>
            <person name="Basu M.K."/>
            <person name="Bauer D.J."/>
            <person name="Caceres C.E."/>
            <person name="Carmel L."/>
            <person name="Casola C."/>
            <person name="Choi J.H."/>
            <person name="Detter J.C."/>
            <person name="Dong Q."/>
            <person name="Dusheyko S."/>
            <person name="Eads B.D."/>
            <person name="Frohlich T."/>
            <person name="Geiler-Samerotte K.A."/>
            <person name="Gerlach D."/>
            <person name="Hatcher P."/>
            <person name="Jogdeo S."/>
            <person name="Krijgsveld J."/>
            <person name="Kriventseva E.V."/>
            <person name="Kultz D."/>
            <person name="Laforsch C."/>
            <person name="Lindquist E."/>
            <person name="Lopez J."/>
            <person name="Manak J.R."/>
            <person name="Muller J."/>
            <person name="Pangilinan J."/>
            <person name="Patwardhan R.P."/>
            <person name="Pitluck S."/>
            <person name="Pritham E.J."/>
            <person name="Rechtsteiner A."/>
            <person name="Rho M."/>
            <person name="Rogozin I.B."/>
            <person name="Sakarya O."/>
            <person name="Salamov A."/>
            <person name="Schaack S."/>
            <person name="Shapiro H."/>
            <person name="Shiga Y."/>
            <person name="Skalitzky C."/>
            <person name="Smith Z."/>
            <person name="Souvorov A."/>
            <person name="Sung W."/>
            <person name="Tang Z."/>
            <person name="Tsuchiya D."/>
            <person name="Tu H."/>
            <person name="Vos H."/>
            <person name="Wang M."/>
            <person name="Wolf Y.I."/>
            <person name="Yamagata H."/>
            <person name="Yamada T."/>
            <person name="Ye Y."/>
            <person name="Shaw J.R."/>
            <person name="Andrews J."/>
            <person name="Crease T.J."/>
            <person name="Tang H."/>
            <person name="Lucas S.M."/>
            <person name="Robertson H.M."/>
            <person name="Bork P."/>
            <person name="Koonin E.V."/>
            <person name="Zdobnov E.M."/>
            <person name="Grigoriev I.V."/>
            <person name="Lynch M."/>
            <person name="Boore J.L."/>
        </authorList>
    </citation>
    <scope>NUCLEOTIDE SEQUENCE [LARGE SCALE GENOMIC DNA]</scope>
</reference>
<dbReference type="EMBL" id="GL732586">
    <property type="protein sequence ID" value="EFX74075.1"/>
    <property type="molecule type" value="Genomic_DNA"/>
</dbReference>
<accession>E9H2G3</accession>
<gene>
    <name evidence="2" type="ORF">DAPPUDRAFT_109260</name>
</gene>
<protein>
    <submittedName>
        <fullName evidence="2">Uncharacterized protein</fullName>
    </submittedName>
</protein>
<keyword evidence="3" id="KW-1185">Reference proteome</keyword>
<feature type="region of interest" description="Disordered" evidence="1">
    <location>
        <begin position="370"/>
        <end position="428"/>
    </location>
</feature>
<dbReference type="PANTHER" id="PTHR33244">
    <property type="entry name" value="INTEGRASE CATALYTIC DOMAIN-CONTAINING PROTEIN-RELATED"/>
    <property type="match status" value="1"/>
</dbReference>
<name>E9H2G3_DAPPU</name>